<organism evidence="2 3">
    <name type="scientific">Novosphingobium humi</name>
    <dbReference type="NCBI Taxonomy" id="2282397"/>
    <lineage>
        <taxon>Bacteria</taxon>
        <taxon>Pseudomonadati</taxon>
        <taxon>Pseudomonadota</taxon>
        <taxon>Alphaproteobacteria</taxon>
        <taxon>Sphingomonadales</taxon>
        <taxon>Sphingomonadaceae</taxon>
        <taxon>Novosphingobium</taxon>
    </lineage>
</organism>
<keyword evidence="3" id="KW-1185">Reference proteome</keyword>
<dbReference type="SMART" id="SM00421">
    <property type="entry name" value="HTH_LUXR"/>
    <property type="match status" value="1"/>
</dbReference>
<proteinExistence type="predicted"/>
<dbReference type="InterPro" id="IPR016032">
    <property type="entry name" value="Sig_transdc_resp-reg_C-effctor"/>
</dbReference>
<gene>
    <name evidence="2" type="ORF">PQ457_21150</name>
</gene>
<dbReference type="Proteomes" id="UP001218231">
    <property type="component" value="Plasmid unnamed1"/>
</dbReference>
<dbReference type="Gene3D" id="1.10.10.10">
    <property type="entry name" value="Winged helix-like DNA-binding domain superfamily/Winged helix DNA-binding domain"/>
    <property type="match status" value="1"/>
</dbReference>
<accession>A0ABY7U553</accession>
<dbReference type="EMBL" id="CP117418">
    <property type="protein sequence ID" value="WCT79499.1"/>
    <property type="molecule type" value="Genomic_DNA"/>
</dbReference>
<feature type="domain" description="HTH luxR-type" evidence="1">
    <location>
        <begin position="304"/>
        <end position="361"/>
    </location>
</feature>
<keyword evidence="2" id="KW-0614">Plasmid</keyword>
<reference evidence="2 3" key="1">
    <citation type="submission" date="2023-02" db="EMBL/GenBank/DDBJ databases">
        <title>Genome sequence of Novosphingobium humi KACC 19094.</title>
        <authorList>
            <person name="Kim S."/>
            <person name="Heo J."/>
            <person name="Kwon S.-W."/>
        </authorList>
    </citation>
    <scope>NUCLEOTIDE SEQUENCE [LARGE SCALE GENOMIC DNA]</scope>
    <source>
        <strain evidence="2 3">KACC 19094</strain>
        <plasmid evidence="2 3">unnamed1</plasmid>
    </source>
</reference>
<evidence type="ECO:0000313" key="3">
    <source>
        <dbReference type="Proteomes" id="UP001218231"/>
    </source>
</evidence>
<dbReference type="InterPro" id="IPR036388">
    <property type="entry name" value="WH-like_DNA-bd_sf"/>
</dbReference>
<sequence length="372" mass="40746">MAAISDQWIGALYGAIEEPGRWVALMDLLRRDFQVECVAAQLLVAAQGGRALPVWGTRDSHSERHGRLHDSWANTPANPRFGRPIGPMPETEILSDARSLAYSSQDRRQLSNGLARCGLGPAFWMSHRLDKDHRFTLIFHRNVDDRRDMDPREEAMLTRMAPHMQQAARLWMRMSEAEAKAEWLTQAHDATGTAMLACDRDLRLHWCNGPARAMLAQGDRLRLRHGHLAAVGRADHEGLTALVEGRTDRGVMAMGGMDQTALHLRASPFTPMPGRSGLPRDLLLLTIACPEDAVHYAPEDLSLLFGITLTEAALASCLAAGGSVSEFAAARGITEGTARLHLKRVLAKTGAGRQSELVRRIGGSVAGARRAL</sequence>
<dbReference type="SUPFAM" id="SSF46894">
    <property type="entry name" value="C-terminal effector domain of the bipartite response regulators"/>
    <property type="match status" value="1"/>
</dbReference>
<dbReference type="InterPro" id="IPR000792">
    <property type="entry name" value="Tscrpt_reg_LuxR_C"/>
</dbReference>
<protein>
    <submittedName>
        <fullName evidence="2">LuxR family transcriptional regulator</fullName>
    </submittedName>
</protein>
<evidence type="ECO:0000313" key="2">
    <source>
        <dbReference type="EMBL" id="WCT79499.1"/>
    </source>
</evidence>
<geneLocation type="plasmid" evidence="2 3">
    <name>unnamed1</name>
</geneLocation>
<dbReference type="RefSeq" id="WP_273619773.1">
    <property type="nucleotide sequence ID" value="NZ_CP117418.1"/>
</dbReference>
<evidence type="ECO:0000259" key="1">
    <source>
        <dbReference type="SMART" id="SM00421"/>
    </source>
</evidence>
<name>A0ABY7U553_9SPHN</name>